<evidence type="ECO:0000256" key="3">
    <source>
        <dbReference type="ARBA" id="ARBA00023224"/>
    </source>
</evidence>
<dbReference type="AlphaFoldDB" id="A0A0C2XSC7"/>
<protein>
    <submittedName>
        <fullName evidence="6">Uncharacterized protein</fullName>
    </submittedName>
</protein>
<dbReference type="InterPro" id="IPR001019">
    <property type="entry name" value="Gprotein_alpha_su"/>
</dbReference>
<evidence type="ECO:0000313" key="6">
    <source>
        <dbReference type="EMBL" id="KIM31852.1"/>
    </source>
</evidence>
<evidence type="ECO:0000256" key="4">
    <source>
        <dbReference type="PIRSR" id="PIRSR601019-1"/>
    </source>
</evidence>
<evidence type="ECO:0000256" key="1">
    <source>
        <dbReference type="ARBA" id="ARBA00022741"/>
    </source>
</evidence>
<dbReference type="OrthoDB" id="5817230at2759"/>
<dbReference type="GO" id="GO:0046872">
    <property type="term" value="F:metal ion binding"/>
    <property type="evidence" value="ECO:0007669"/>
    <property type="project" value="UniProtKB-KW"/>
</dbReference>
<keyword evidence="3" id="KW-0807">Transducer</keyword>
<dbReference type="CDD" id="cd00066">
    <property type="entry name" value="G-alpha"/>
    <property type="match status" value="1"/>
</dbReference>
<gene>
    <name evidence="6" type="ORF">M408DRAFT_327260</name>
</gene>
<organism evidence="6 7">
    <name type="scientific">Serendipita vermifera MAFF 305830</name>
    <dbReference type="NCBI Taxonomy" id="933852"/>
    <lineage>
        <taxon>Eukaryota</taxon>
        <taxon>Fungi</taxon>
        <taxon>Dikarya</taxon>
        <taxon>Basidiomycota</taxon>
        <taxon>Agaricomycotina</taxon>
        <taxon>Agaricomycetes</taxon>
        <taxon>Sebacinales</taxon>
        <taxon>Serendipitaceae</taxon>
        <taxon>Serendipita</taxon>
    </lineage>
</organism>
<dbReference type="Proteomes" id="UP000054097">
    <property type="component" value="Unassembled WGS sequence"/>
</dbReference>
<dbReference type="PRINTS" id="PR00318">
    <property type="entry name" value="GPROTEINA"/>
</dbReference>
<keyword evidence="7" id="KW-1185">Reference proteome</keyword>
<dbReference type="PANTHER" id="PTHR10218">
    <property type="entry name" value="GTP-BINDING PROTEIN ALPHA SUBUNIT"/>
    <property type="match status" value="1"/>
</dbReference>
<reference evidence="6 7" key="1">
    <citation type="submission" date="2014-04" db="EMBL/GenBank/DDBJ databases">
        <authorList>
            <consortium name="DOE Joint Genome Institute"/>
            <person name="Kuo A."/>
            <person name="Zuccaro A."/>
            <person name="Kohler A."/>
            <person name="Nagy L.G."/>
            <person name="Floudas D."/>
            <person name="Copeland A."/>
            <person name="Barry K.W."/>
            <person name="Cichocki N."/>
            <person name="Veneault-Fourrey C."/>
            <person name="LaButti K."/>
            <person name="Lindquist E.A."/>
            <person name="Lipzen A."/>
            <person name="Lundell T."/>
            <person name="Morin E."/>
            <person name="Murat C."/>
            <person name="Sun H."/>
            <person name="Tunlid A."/>
            <person name="Henrissat B."/>
            <person name="Grigoriev I.V."/>
            <person name="Hibbett D.S."/>
            <person name="Martin F."/>
            <person name="Nordberg H.P."/>
            <person name="Cantor M.N."/>
            <person name="Hua S.X."/>
        </authorList>
    </citation>
    <scope>NUCLEOTIDE SEQUENCE [LARGE SCALE GENOMIC DNA]</scope>
    <source>
        <strain evidence="6 7">MAFF 305830</strain>
    </source>
</reference>
<keyword evidence="5" id="KW-0479">Metal-binding</keyword>
<dbReference type="GO" id="GO:0005834">
    <property type="term" value="C:heterotrimeric G-protein complex"/>
    <property type="evidence" value="ECO:0007669"/>
    <property type="project" value="TreeGrafter"/>
</dbReference>
<dbReference type="FunFam" id="3.40.50.300:FF:000720">
    <property type="entry name" value="Guanine nucleotide-binding protein G(k) subunit alpha"/>
    <property type="match status" value="1"/>
</dbReference>
<dbReference type="GO" id="GO:0000750">
    <property type="term" value="P:pheromone-dependent signal transduction involved in conjugation with cellular fusion"/>
    <property type="evidence" value="ECO:0007669"/>
    <property type="project" value="TreeGrafter"/>
</dbReference>
<dbReference type="STRING" id="933852.A0A0C2XSC7"/>
<dbReference type="GO" id="GO:0005737">
    <property type="term" value="C:cytoplasm"/>
    <property type="evidence" value="ECO:0007669"/>
    <property type="project" value="TreeGrafter"/>
</dbReference>
<dbReference type="InterPro" id="IPR027417">
    <property type="entry name" value="P-loop_NTPase"/>
</dbReference>
<dbReference type="PANTHER" id="PTHR10218:SF242">
    <property type="entry name" value="GUANINE NUCLEOTIDE-BINDING PROTEIN ALPHA-1 SUBUNIT"/>
    <property type="match status" value="1"/>
</dbReference>
<feature type="binding site" evidence="4">
    <location>
        <begin position="198"/>
        <end position="202"/>
    </location>
    <ligand>
        <name>GTP</name>
        <dbReference type="ChEBI" id="CHEBI:37565"/>
    </ligand>
</feature>
<dbReference type="Gene3D" id="3.40.50.300">
    <property type="entry name" value="P-loop containing nucleotide triphosphate hydrolases"/>
    <property type="match status" value="1"/>
</dbReference>
<reference evidence="7" key="2">
    <citation type="submission" date="2015-01" db="EMBL/GenBank/DDBJ databases">
        <title>Evolutionary Origins and Diversification of the Mycorrhizal Mutualists.</title>
        <authorList>
            <consortium name="DOE Joint Genome Institute"/>
            <consortium name="Mycorrhizal Genomics Consortium"/>
            <person name="Kohler A."/>
            <person name="Kuo A."/>
            <person name="Nagy L.G."/>
            <person name="Floudas D."/>
            <person name="Copeland A."/>
            <person name="Barry K.W."/>
            <person name="Cichocki N."/>
            <person name="Veneault-Fourrey C."/>
            <person name="LaButti K."/>
            <person name="Lindquist E.A."/>
            <person name="Lipzen A."/>
            <person name="Lundell T."/>
            <person name="Morin E."/>
            <person name="Murat C."/>
            <person name="Riley R."/>
            <person name="Ohm R."/>
            <person name="Sun H."/>
            <person name="Tunlid A."/>
            <person name="Henrissat B."/>
            <person name="Grigoriev I.V."/>
            <person name="Hibbett D.S."/>
            <person name="Martin F."/>
        </authorList>
    </citation>
    <scope>NUCLEOTIDE SEQUENCE [LARGE SCALE GENOMIC DNA]</scope>
    <source>
        <strain evidence="7">MAFF 305830</strain>
    </source>
</reference>
<evidence type="ECO:0000256" key="5">
    <source>
        <dbReference type="PIRSR" id="PIRSR601019-2"/>
    </source>
</evidence>
<keyword evidence="2 4" id="KW-0342">GTP-binding</keyword>
<feature type="binding site" evidence="5">
    <location>
        <position position="179"/>
    </location>
    <ligand>
        <name>Mg(2+)</name>
        <dbReference type="ChEBI" id="CHEBI:18420"/>
    </ligand>
</feature>
<feature type="binding site" evidence="5">
    <location>
        <position position="46"/>
    </location>
    <ligand>
        <name>Mg(2+)</name>
        <dbReference type="ChEBI" id="CHEBI:18420"/>
    </ligand>
</feature>
<proteinExistence type="predicted"/>
<dbReference type="GO" id="GO:0031683">
    <property type="term" value="F:G-protein beta/gamma-subunit complex binding"/>
    <property type="evidence" value="ECO:0007669"/>
    <property type="project" value="InterPro"/>
</dbReference>
<dbReference type="PROSITE" id="PS51882">
    <property type="entry name" value="G_ALPHA"/>
    <property type="match status" value="1"/>
</dbReference>
<dbReference type="GO" id="GO:0001664">
    <property type="term" value="F:G protein-coupled receptor binding"/>
    <property type="evidence" value="ECO:0007669"/>
    <property type="project" value="TreeGrafter"/>
</dbReference>
<dbReference type="Gene3D" id="1.10.400.10">
    <property type="entry name" value="GI Alpha 1, domain 2-like"/>
    <property type="match status" value="1"/>
</dbReference>
<dbReference type="SMART" id="SM00275">
    <property type="entry name" value="G_alpha"/>
    <property type="match status" value="1"/>
</dbReference>
<feature type="binding site" evidence="4">
    <location>
        <begin position="267"/>
        <end position="270"/>
    </location>
    <ligand>
        <name>GTP</name>
        <dbReference type="ChEBI" id="CHEBI:37565"/>
    </ligand>
</feature>
<dbReference type="SUPFAM" id="SSF47895">
    <property type="entry name" value="Transducin (alpha subunit), insertion domain"/>
    <property type="match status" value="1"/>
</dbReference>
<evidence type="ECO:0000313" key="7">
    <source>
        <dbReference type="Proteomes" id="UP000054097"/>
    </source>
</evidence>
<keyword evidence="1 4" id="KW-0547">Nucleotide-binding</keyword>
<dbReference type="InterPro" id="IPR011025">
    <property type="entry name" value="GproteinA_insert"/>
</dbReference>
<accession>A0A0C2XSC7</accession>
<keyword evidence="5" id="KW-0460">Magnesium</keyword>
<dbReference type="GO" id="GO:0005525">
    <property type="term" value="F:GTP binding"/>
    <property type="evidence" value="ECO:0007669"/>
    <property type="project" value="UniProtKB-KW"/>
</dbReference>
<name>A0A0C2XSC7_SERVB</name>
<dbReference type="SUPFAM" id="SSF52540">
    <property type="entry name" value="P-loop containing nucleoside triphosphate hydrolases"/>
    <property type="match status" value="1"/>
</dbReference>
<dbReference type="EMBL" id="KN824281">
    <property type="protein sequence ID" value="KIM31852.1"/>
    <property type="molecule type" value="Genomic_DNA"/>
</dbReference>
<dbReference type="GO" id="GO:0003924">
    <property type="term" value="F:GTPase activity"/>
    <property type="evidence" value="ECO:0007669"/>
    <property type="project" value="InterPro"/>
</dbReference>
<dbReference type="GO" id="GO:0007186">
    <property type="term" value="P:G protein-coupled receptor signaling pathway"/>
    <property type="evidence" value="ECO:0007669"/>
    <property type="project" value="InterPro"/>
</dbReference>
<dbReference type="Pfam" id="PF00503">
    <property type="entry name" value="G-alpha"/>
    <property type="match status" value="1"/>
</dbReference>
<sequence>MGGCFSSPSTEDERHRQVEQAIKEDKKSWGRRNKVLLLGTANSGKSTVLKQMRVINSMPFTQAEVETYRQLIFGNIVGGLQAVYELMEEEGIEPAEDTARAFLEMQSVPDLKDHEVYPIKYKAIFEQVWGDADVQKAVILGQQTGLPDNLSYYLEHLERLFQPNYVPTQQDIVHSRARTTGIYEIELTIQKQAISLIDVGGQRSERRKWIHCFQDVTSILFLVSLSGYDQTLTEDHETNQMQDSMIVWESICSSPWFEHTSFILFLNKEDLFQQKVTHSNIKRHFPDYDGEEGNAKDGLNYFKRRFLRIHTKTTQAFHSKSAARPKMPQSQGHKDVRKVYPYFTTATDTEMITHVLAFVNDIILLDNLVNSAIL</sequence>
<evidence type="ECO:0000256" key="2">
    <source>
        <dbReference type="ARBA" id="ARBA00023134"/>
    </source>
</evidence>
<dbReference type="HOGENOM" id="CLU_014184_6_0_1"/>